<keyword evidence="3 9" id="KW-0812">Transmembrane</keyword>
<dbReference type="PANTHER" id="PTHR42982:SF1">
    <property type="entry name" value="SEC-INDEPENDENT PROTEIN TRANSLOCASE PROTEIN TATA"/>
    <property type="match status" value="1"/>
</dbReference>
<comment type="subcellular location">
    <subcellularLocation>
        <location evidence="1">Membrane</location>
        <topology evidence="1">Single-pass membrane protein</topology>
    </subcellularLocation>
</comment>
<evidence type="ECO:0000256" key="4">
    <source>
        <dbReference type="ARBA" id="ARBA00022927"/>
    </source>
</evidence>
<accession>A0A2M8EK64</accession>
<evidence type="ECO:0000256" key="6">
    <source>
        <dbReference type="ARBA" id="ARBA00023010"/>
    </source>
</evidence>
<evidence type="ECO:0000313" key="10">
    <source>
        <dbReference type="EMBL" id="PJC23119.1"/>
    </source>
</evidence>
<reference evidence="11" key="1">
    <citation type="submission" date="2017-09" db="EMBL/GenBank/DDBJ databases">
        <title>Depth-based differentiation of microbial function through sediment-hosted aquifers and enrichment of novel symbionts in the deep terrestrial subsurface.</title>
        <authorList>
            <person name="Probst A.J."/>
            <person name="Ladd B."/>
            <person name="Jarett J.K."/>
            <person name="Geller-Mcgrath D.E."/>
            <person name="Sieber C.M.K."/>
            <person name="Emerson J.B."/>
            <person name="Anantharaman K."/>
            <person name="Thomas B.C."/>
            <person name="Malmstrom R."/>
            <person name="Stieglmeier M."/>
            <person name="Klingl A."/>
            <person name="Woyke T."/>
            <person name="Ryan C.M."/>
            <person name="Banfield J.F."/>
        </authorList>
    </citation>
    <scope>NUCLEOTIDE SEQUENCE [LARGE SCALE GENOMIC DNA]</scope>
</reference>
<keyword evidence="5 9" id="KW-1133">Transmembrane helix</keyword>
<dbReference type="GO" id="GO:0016020">
    <property type="term" value="C:membrane"/>
    <property type="evidence" value="ECO:0007669"/>
    <property type="project" value="UniProtKB-ARBA"/>
</dbReference>
<keyword evidence="2" id="KW-0813">Transport</keyword>
<proteinExistence type="predicted"/>
<feature type="region of interest" description="Disordered" evidence="8">
    <location>
        <begin position="58"/>
        <end position="92"/>
    </location>
</feature>
<dbReference type="Gene3D" id="1.20.5.3310">
    <property type="match status" value="1"/>
</dbReference>
<organism evidence="10 11">
    <name type="scientific">candidate division WWE3 bacterium CG_4_9_14_0_2_um_filter_48_10</name>
    <dbReference type="NCBI Taxonomy" id="1975078"/>
    <lineage>
        <taxon>Bacteria</taxon>
        <taxon>Katanobacteria</taxon>
    </lineage>
</organism>
<gene>
    <name evidence="10" type="ORF">CO059_00730</name>
</gene>
<dbReference type="InterPro" id="IPR003369">
    <property type="entry name" value="TatA/B/E"/>
</dbReference>
<feature type="transmembrane region" description="Helical" evidence="9">
    <location>
        <begin position="6"/>
        <end position="22"/>
    </location>
</feature>
<evidence type="ECO:0000256" key="7">
    <source>
        <dbReference type="ARBA" id="ARBA00023136"/>
    </source>
</evidence>
<evidence type="ECO:0000313" key="11">
    <source>
        <dbReference type="Proteomes" id="UP000228781"/>
    </source>
</evidence>
<dbReference type="Proteomes" id="UP000228781">
    <property type="component" value="Unassembled WGS sequence"/>
</dbReference>
<name>A0A2M8EK64_UNCKA</name>
<dbReference type="EMBL" id="PFSK01000010">
    <property type="protein sequence ID" value="PJC23119.1"/>
    <property type="molecule type" value="Genomic_DNA"/>
</dbReference>
<evidence type="ECO:0008006" key="12">
    <source>
        <dbReference type="Google" id="ProtNLM"/>
    </source>
</evidence>
<evidence type="ECO:0000256" key="2">
    <source>
        <dbReference type="ARBA" id="ARBA00022448"/>
    </source>
</evidence>
<evidence type="ECO:0000256" key="3">
    <source>
        <dbReference type="ARBA" id="ARBA00022692"/>
    </source>
</evidence>
<sequence length="92" mass="9878">MLENIGPAEAIIIIAVLVAIFGKKKTGEIARDAGEATKELKKARKEALEVFEELKKTIDETTPAEEPKTEAAPIVKEESKEESKVKGGEGSA</sequence>
<comment type="caution">
    <text evidence="10">The sequence shown here is derived from an EMBL/GenBank/DDBJ whole genome shotgun (WGS) entry which is preliminary data.</text>
</comment>
<keyword evidence="6" id="KW-0811">Translocation</keyword>
<evidence type="ECO:0000256" key="5">
    <source>
        <dbReference type="ARBA" id="ARBA00022989"/>
    </source>
</evidence>
<dbReference type="PANTHER" id="PTHR42982">
    <property type="entry name" value="SEC-INDEPENDENT PROTEIN TRANSLOCASE PROTEIN TATA"/>
    <property type="match status" value="1"/>
</dbReference>
<dbReference type="GO" id="GO:0015031">
    <property type="term" value="P:protein transport"/>
    <property type="evidence" value="ECO:0007669"/>
    <property type="project" value="UniProtKB-KW"/>
</dbReference>
<keyword evidence="7 9" id="KW-0472">Membrane</keyword>
<keyword evidence="4" id="KW-0653">Protein transport</keyword>
<protein>
    <recommendedName>
        <fullName evidence="12">Sec-independent protein translocase protein TatA</fullName>
    </recommendedName>
</protein>
<evidence type="ECO:0000256" key="9">
    <source>
        <dbReference type="SAM" id="Phobius"/>
    </source>
</evidence>
<evidence type="ECO:0000256" key="8">
    <source>
        <dbReference type="SAM" id="MobiDB-lite"/>
    </source>
</evidence>
<dbReference type="Pfam" id="PF02416">
    <property type="entry name" value="TatA_B_E"/>
    <property type="match status" value="1"/>
</dbReference>
<dbReference type="AlphaFoldDB" id="A0A2M8EK64"/>
<evidence type="ECO:0000256" key="1">
    <source>
        <dbReference type="ARBA" id="ARBA00004167"/>
    </source>
</evidence>